<gene>
    <name evidence="7" type="ORF">D6C84_10097</name>
</gene>
<accession>A0A4S9X1C0</accession>
<feature type="domain" description="AMP-dependent synthetase/ligase" evidence="5">
    <location>
        <begin position="542"/>
        <end position="865"/>
    </location>
</feature>
<dbReference type="InterPro" id="IPR036188">
    <property type="entry name" value="FAD/NAD-bd_sf"/>
</dbReference>
<dbReference type="Gene3D" id="3.50.50.60">
    <property type="entry name" value="FAD/NAD(P)-binding domain"/>
    <property type="match status" value="2"/>
</dbReference>
<dbReference type="GO" id="GO:0050660">
    <property type="term" value="F:flavin adenine dinucleotide binding"/>
    <property type="evidence" value="ECO:0007669"/>
    <property type="project" value="InterPro"/>
</dbReference>
<dbReference type="Gene3D" id="3.40.50.980">
    <property type="match status" value="2"/>
</dbReference>
<dbReference type="InterPro" id="IPR051209">
    <property type="entry name" value="FAD-bind_Monooxygenase_sf"/>
</dbReference>
<evidence type="ECO:0000259" key="6">
    <source>
        <dbReference type="Pfam" id="PF13193"/>
    </source>
</evidence>
<dbReference type="GO" id="GO:0004499">
    <property type="term" value="F:N,N-dimethylaniline monooxygenase activity"/>
    <property type="evidence" value="ECO:0007669"/>
    <property type="project" value="InterPro"/>
</dbReference>
<evidence type="ECO:0000313" key="7">
    <source>
        <dbReference type="EMBL" id="THZ72011.1"/>
    </source>
</evidence>
<dbReference type="GO" id="GO:0050661">
    <property type="term" value="F:NADP binding"/>
    <property type="evidence" value="ECO:0007669"/>
    <property type="project" value="InterPro"/>
</dbReference>
<dbReference type="InterPro" id="IPR045851">
    <property type="entry name" value="AMP-bd_C_sf"/>
</dbReference>
<comment type="similarity">
    <text evidence="1">Belongs to the FAD-binding monooxygenase family.</text>
</comment>
<dbReference type="InterPro" id="IPR020845">
    <property type="entry name" value="AMP-binding_CS"/>
</dbReference>
<evidence type="ECO:0000256" key="4">
    <source>
        <dbReference type="ARBA" id="ARBA00023002"/>
    </source>
</evidence>
<keyword evidence="2" id="KW-0285">Flavoprotein</keyword>
<comment type="caution">
    <text evidence="7">The sequence shown here is derived from an EMBL/GenBank/DDBJ whole genome shotgun (WGS) entry which is preliminary data.</text>
</comment>
<evidence type="ECO:0000256" key="1">
    <source>
        <dbReference type="ARBA" id="ARBA00010139"/>
    </source>
</evidence>
<evidence type="ECO:0000256" key="2">
    <source>
        <dbReference type="ARBA" id="ARBA00022630"/>
    </source>
</evidence>
<dbReference type="Gene3D" id="2.30.38.10">
    <property type="entry name" value="Luciferase, Domain 3"/>
    <property type="match status" value="1"/>
</dbReference>
<dbReference type="SUPFAM" id="SSF51905">
    <property type="entry name" value="FAD/NAD(P)-binding domain"/>
    <property type="match status" value="3"/>
</dbReference>
<organism evidence="7 8">
    <name type="scientific">Aureobasidium pullulans</name>
    <name type="common">Black yeast</name>
    <name type="synonym">Pullularia pullulans</name>
    <dbReference type="NCBI Taxonomy" id="5580"/>
    <lineage>
        <taxon>Eukaryota</taxon>
        <taxon>Fungi</taxon>
        <taxon>Dikarya</taxon>
        <taxon>Ascomycota</taxon>
        <taxon>Pezizomycotina</taxon>
        <taxon>Dothideomycetes</taxon>
        <taxon>Dothideomycetidae</taxon>
        <taxon>Dothideales</taxon>
        <taxon>Saccotheciaceae</taxon>
        <taxon>Aureobasidium</taxon>
    </lineage>
</organism>
<proteinExistence type="inferred from homology"/>
<evidence type="ECO:0000259" key="5">
    <source>
        <dbReference type="Pfam" id="PF00501"/>
    </source>
</evidence>
<dbReference type="InterPro" id="IPR025110">
    <property type="entry name" value="AMP-bd_C"/>
</dbReference>
<dbReference type="InterPro" id="IPR000873">
    <property type="entry name" value="AMP-dep_synth/lig_dom"/>
</dbReference>
<reference evidence="7 8" key="1">
    <citation type="submission" date="2018-10" db="EMBL/GenBank/DDBJ databases">
        <title>Fifty Aureobasidium pullulans genomes reveal a recombining polyextremotolerant generalist.</title>
        <authorList>
            <person name="Gostincar C."/>
            <person name="Turk M."/>
            <person name="Zajc J."/>
            <person name="Gunde-Cimerman N."/>
        </authorList>
    </citation>
    <scope>NUCLEOTIDE SEQUENCE [LARGE SCALE GENOMIC DNA]</scope>
    <source>
        <strain evidence="7 8">EXF-3403</strain>
    </source>
</reference>
<dbReference type="Proteomes" id="UP000310039">
    <property type="component" value="Unassembled WGS sequence"/>
</dbReference>
<keyword evidence="3" id="KW-0274">FAD</keyword>
<feature type="domain" description="AMP-binding enzyme C-terminal" evidence="6">
    <location>
        <begin position="918"/>
        <end position="956"/>
    </location>
</feature>
<dbReference type="Pfam" id="PF13193">
    <property type="entry name" value="AMP-binding_C"/>
    <property type="match status" value="1"/>
</dbReference>
<dbReference type="PANTHER" id="PTHR42877:SF7">
    <property type="entry name" value="FLAVIN-BINDING MONOOXYGENASE-RELATED"/>
    <property type="match status" value="1"/>
</dbReference>
<dbReference type="AlphaFoldDB" id="A0A4S9X1C0"/>
<dbReference type="PANTHER" id="PTHR42877">
    <property type="entry name" value="L-ORNITHINE N(5)-MONOOXYGENASE-RELATED"/>
    <property type="match status" value="1"/>
</dbReference>
<dbReference type="SUPFAM" id="SSF56801">
    <property type="entry name" value="Acetyl-CoA synthetase-like"/>
    <property type="match status" value="1"/>
</dbReference>
<keyword evidence="7" id="KW-0503">Monooxygenase</keyword>
<dbReference type="EMBL" id="QZBT01000301">
    <property type="protein sequence ID" value="THZ72011.1"/>
    <property type="molecule type" value="Genomic_DNA"/>
</dbReference>
<dbReference type="Pfam" id="PF00743">
    <property type="entry name" value="FMO-like"/>
    <property type="match status" value="1"/>
</dbReference>
<name>A0A4S9X1C0_AURPU</name>
<dbReference type="Gene3D" id="3.30.300.30">
    <property type="match status" value="1"/>
</dbReference>
<evidence type="ECO:0000256" key="3">
    <source>
        <dbReference type="ARBA" id="ARBA00022827"/>
    </source>
</evidence>
<protein>
    <submittedName>
        <fullName evidence="7">Steroid monooxygenase</fullName>
    </submittedName>
</protein>
<keyword evidence="4" id="KW-0560">Oxidoreductase</keyword>
<dbReference type="PROSITE" id="PS00455">
    <property type="entry name" value="AMP_BINDING"/>
    <property type="match status" value="1"/>
</dbReference>
<evidence type="ECO:0000313" key="8">
    <source>
        <dbReference type="Proteomes" id="UP000310039"/>
    </source>
</evidence>
<sequence length="963" mass="107661">MATPYQMPEAISTRVPECEVLPKTTTRNDDQLFNLAAKHDAYEILEIPSRSKRPLKVITIGAGISAINFAHEVSTSDLDIELICYEKNPEIGGTWFENRYPGCACDIPSVNYQYSWAPAVWKSYYSSASDILAYLKKVADDYDLRKYIRLNHRIVGATWNEDTRDWLVQVEDLTTGHVFQDDCNVLINASGVLNKWKWPKIEGREHLQGSMLHTANWDDSVDLTGKRVAVIGGGSSAVQIVPNIKPIVKSMECFLRSISWITGNVGQRFASKDGGNFNYSDEQKEILQNDPVKYLKYRKIIESEMNVRFKFILNGSPEQAAVRKLVEADMRNKLVSKPEISDVLIPKDFAVGCRRPTPGNGYLEALCKDNVEVVNDSITKITATGIETADGVNHEVDIIICATGFDVSCRPAYPTIGRHGKDLAKEWEHIPSTYLSITVPDFPNYLIFNGPFGPYGHGSYIAITETIAKHFMQMLRKMSEERVSSFAPTQDAVDDFAEHRRAFLPRTAWTSTCRSWFKQGTVDGEPMMWPGSRIHFFETMATIHYPILVQAIIGAGGVFVGTNPAYTPAELRHALETSLAKFIITEPELLQNIKQPAVALGISGERIFLTNHGDTNVQSTMRPWRTLLEHGQEDWSQFDDEEKSKTTNAMLLFSSGTTGLPKATQISHYNLVAQHILVHENPQHPERYPVSRIMSLPMFHAAAAPYTHLSSLRAGYPVFVMRRFELSLYLSSIERFGITSLMMVPPMVTAVIAYSSSGPDLRAQVIQNLQSVRSVIVGAAPLSKETQAKMQTLLPEQSPITQVWAMSETSCIASCTYWPDFEHTGSVGRFLPGIDAKVVDESGLEVPDGMRGELCVRGPTITRGYVNNPEARARDWDQDGYFHTGDIVYQDQSTELWYVVDRKKELIKVRGFQVSPAEIEAALVSHPLVQDVAVIGVDGGEDGELPRAYVIRKDNTLSESDLK</sequence>
<dbReference type="InterPro" id="IPR020946">
    <property type="entry name" value="Flavin_mOase-like"/>
</dbReference>
<dbReference type="Pfam" id="PF00501">
    <property type="entry name" value="AMP-binding"/>
    <property type="match status" value="1"/>
</dbReference>